<dbReference type="AlphaFoldDB" id="A0AB34X0Q4"/>
<dbReference type="EMBL" id="LSDN01000010">
    <property type="protein sequence ID" value="KXB81355.1"/>
    <property type="molecule type" value="Genomic_DNA"/>
</dbReference>
<evidence type="ECO:0008006" key="3">
    <source>
        <dbReference type="Google" id="ProtNLM"/>
    </source>
</evidence>
<dbReference type="InterPro" id="IPR011335">
    <property type="entry name" value="Restrct_endonuc-II-like"/>
</dbReference>
<evidence type="ECO:0000313" key="1">
    <source>
        <dbReference type="EMBL" id="KXB81355.1"/>
    </source>
</evidence>
<dbReference type="SUPFAM" id="SSF52980">
    <property type="entry name" value="Restriction endonuclease-like"/>
    <property type="match status" value="1"/>
</dbReference>
<comment type="caution">
    <text evidence="1">The sequence shown here is derived from an EMBL/GenBank/DDBJ whole genome shotgun (WGS) entry which is preliminary data.</text>
</comment>
<gene>
    <name evidence="1" type="ORF">HMPREF1862_00544</name>
</gene>
<reference evidence="1 2" key="1">
    <citation type="submission" date="2016-01" db="EMBL/GenBank/DDBJ databases">
        <authorList>
            <person name="Mitreva M."/>
            <person name="Pepin K.H."/>
            <person name="Mihindukulasuriya K.A."/>
            <person name="Fulton R."/>
            <person name="Fronick C."/>
            <person name="O'Laughlin M."/>
            <person name="Miner T."/>
            <person name="Herter B."/>
            <person name="Rosa B.A."/>
            <person name="Cordes M."/>
            <person name="Tomlinson C."/>
            <person name="Wollam A."/>
            <person name="Palsikar V.B."/>
            <person name="Mardis E.R."/>
            <person name="Wilson R.K."/>
        </authorList>
    </citation>
    <scope>NUCLEOTIDE SEQUENCE [LARGE SCALE GENOMIC DNA]</scope>
    <source>
        <strain evidence="1 2">DNF00696</strain>
    </source>
</reference>
<evidence type="ECO:0000313" key="2">
    <source>
        <dbReference type="Proteomes" id="UP000070572"/>
    </source>
</evidence>
<sequence>MKILRNDRKVIKPYELDILIPDLNLAFEFNGTYWHSDEVVRANKPSFPSSKAFDDFKKTECAKQGIKLFFVREKPWTENREKEVKRVEKIVRAALKKAA</sequence>
<proteinExistence type="predicted"/>
<dbReference type="Proteomes" id="UP000070572">
    <property type="component" value="Unassembled WGS sequence"/>
</dbReference>
<protein>
    <recommendedName>
        <fullName evidence="3">DUF559 domain-containing protein</fullName>
    </recommendedName>
</protein>
<accession>A0AB34X0Q4</accession>
<organism evidence="1 2">
    <name type="scientific">Varibaculum cambriense</name>
    <dbReference type="NCBI Taxonomy" id="184870"/>
    <lineage>
        <taxon>Bacteria</taxon>
        <taxon>Bacillati</taxon>
        <taxon>Actinomycetota</taxon>
        <taxon>Actinomycetes</taxon>
        <taxon>Actinomycetales</taxon>
        <taxon>Actinomycetaceae</taxon>
        <taxon>Varibaculum</taxon>
    </lineage>
</organism>
<name>A0AB34X0Q4_9ACTO</name>
<dbReference type="Gene3D" id="3.40.960.10">
    <property type="entry name" value="VSR Endonuclease"/>
    <property type="match status" value="1"/>
</dbReference>